<feature type="compositionally biased region" description="Basic and acidic residues" evidence="1">
    <location>
        <begin position="1"/>
        <end position="21"/>
    </location>
</feature>
<feature type="transmembrane region" description="Helical" evidence="2">
    <location>
        <begin position="273"/>
        <end position="293"/>
    </location>
</feature>
<keyword evidence="2" id="KW-1133">Transmembrane helix</keyword>
<reference evidence="4" key="1">
    <citation type="submission" date="2023-06" db="EMBL/GenBank/DDBJ databases">
        <title>Genome-scale phylogeny and comparative genomics of the fungal order Sordariales.</title>
        <authorList>
            <consortium name="Lawrence Berkeley National Laboratory"/>
            <person name="Hensen N."/>
            <person name="Bonometti L."/>
            <person name="Westerberg I."/>
            <person name="Brannstrom I.O."/>
            <person name="Guillou S."/>
            <person name="Cros-Aarteil S."/>
            <person name="Calhoun S."/>
            <person name="Haridas S."/>
            <person name="Kuo A."/>
            <person name="Mondo S."/>
            <person name="Pangilinan J."/>
            <person name="Riley R."/>
            <person name="Labutti K."/>
            <person name="Andreopoulos B."/>
            <person name="Lipzen A."/>
            <person name="Chen C."/>
            <person name="Yanf M."/>
            <person name="Daum C."/>
            <person name="Ng V."/>
            <person name="Clum A."/>
            <person name="Steindorff A."/>
            <person name="Ohm R."/>
            <person name="Martin F."/>
            <person name="Silar P."/>
            <person name="Natvig D."/>
            <person name="Lalanne C."/>
            <person name="Gautier V."/>
            <person name="Ament-Velasquez S.L."/>
            <person name="Kruys A."/>
            <person name="Hutchinson M.I."/>
            <person name="Powell A.J."/>
            <person name="Barry K."/>
            <person name="Miller A.N."/>
            <person name="Grigoriev I.V."/>
            <person name="Debuchy R."/>
            <person name="Gladieux P."/>
            <person name="Thoren M.H."/>
            <person name="Johannesson H."/>
        </authorList>
    </citation>
    <scope>NUCLEOTIDE SEQUENCE</scope>
    <source>
        <strain evidence="4">CBS 606.72</strain>
    </source>
</reference>
<evidence type="ECO:0000259" key="3">
    <source>
        <dbReference type="Pfam" id="PF20237"/>
    </source>
</evidence>
<comment type="caution">
    <text evidence="4">The sequence shown here is derived from an EMBL/GenBank/DDBJ whole genome shotgun (WGS) entry which is preliminary data.</text>
</comment>
<dbReference type="EMBL" id="JAULSU010000005">
    <property type="protein sequence ID" value="KAK0616196.1"/>
    <property type="molecule type" value="Genomic_DNA"/>
</dbReference>
<feature type="transmembrane region" description="Helical" evidence="2">
    <location>
        <begin position="248"/>
        <end position="267"/>
    </location>
</feature>
<dbReference type="Pfam" id="PF20237">
    <property type="entry name" value="DUF6594"/>
    <property type="match status" value="1"/>
</dbReference>
<dbReference type="InterPro" id="IPR046529">
    <property type="entry name" value="DUF6594"/>
</dbReference>
<evidence type="ECO:0000313" key="4">
    <source>
        <dbReference type="EMBL" id="KAK0616196.1"/>
    </source>
</evidence>
<feature type="compositionally biased region" description="Pro residues" evidence="1">
    <location>
        <begin position="30"/>
        <end position="57"/>
    </location>
</feature>
<feature type="region of interest" description="Disordered" evidence="1">
    <location>
        <begin position="1"/>
        <end position="80"/>
    </location>
</feature>
<sequence length="320" mass="35544">MVNRRSEEKPTSKFVRRRDEINSDALPPQRTGPPPVPEDLPARPRPPPPGAWPPPIHSPRRRRSSRNPPRRASNLERLSLPRRLAEAGKIHLLSKEKDPGKHETVGYSITLSTLQRMVLSQLRSELADIVRDIHGEQGARKDSMDKAKTVLAEYCNAVRDYDFMAERLKQAEDDEEEDPFHISTLNLLDLCSMRDANLVPMEDGPTFGILFSKAANKRDYEDGFNILPGASRHDRHNVTTRRDYLERLGMGLAGGLALIIPMLIMVLQKDLVTTLVTTSVATMLFAGGLALLGTRLKGETVLASVAAYAAVLVVFVGTSE</sequence>
<name>A0AA39WIT9_9PEZI</name>
<proteinExistence type="predicted"/>
<feature type="transmembrane region" description="Helical" evidence="2">
    <location>
        <begin position="300"/>
        <end position="318"/>
    </location>
</feature>
<feature type="compositionally biased region" description="Basic residues" evidence="1">
    <location>
        <begin position="58"/>
        <end position="69"/>
    </location>
</feature>
<gene>
    <name evidence="4" type="ORF">B0T14DRAFT_567817</name>
</gene>
<dbReference type="AlphaFoldDB" id="A0AA39WIT9"/>
<organism evidence="4 5">
    <name type="scientific">Immersiella caudata</name>
    <dbReference type="NCBI Taxonomy" id="314043"/>
    <lineage>
        <taxon>Eukaryota</taxon>
        <taxon>Fungi</taxon>
        <taxon>Dikarya</taxon>
        <taxon>Ascomycota</taxon>
        <taxon>Pezizomycotina</taxon>
        <taxon>Sordariomycetes</taxon>
        <taxon>Sordariomycetidae</taxon>
        <taxon>Sordariales</taxon>
        <taxon>Lasiosphaeriaceae</taxon>
        <taxon>Immersiella</taxon>
    </lineage>
</organism>
<keyword evidence="5" id="KW-1185">Reference proteome</keyword>
<feature type="domain" description="DUF6594" evidence="3">
    <location>
        <begin position="140"/>
        <end position="313"/>
    </location>
</feature>
<protein>
    <recommendedName>
        <fullName evidence="3">DUF6594 domain-containing protein</fullName>
    </recommendedName>
</protein>
<evidence type="ECO:0000313" key="5">
    <source>
        <dbReference type="Proteomes" id="UP001175000"/>
    </source>
</evidence>
<evidence type="ECO:0000256" key="1">
    <source>
        <dbReference type="SAM" id="MobiDB-lite"/>
    </source>
</evidence>
<dbReference type="Proteomes" id="UP001175000">
    <property type="component" value="Unassembled WGS sequence"/>
</dbReference>
<keyword evidence="2" id="KW-0472">Membrane</keyword>
<keyword evidence="2" id="KW-0812">Transmembrane</keyword>
<evidence type="ECO:0000256" key="2">
    <source>
        <dbReference type="SAM" id="Phobius"/>
    </source>
</evidence>
<accession>A0AA39WIT9</accession>